<comment type="caution">
    <text evidence="1">The sequence shown here is derived from an EMBL/GenBank/DDBJ whole genome shotgun (WGS) entry which is preliminary data.</text>
</comment>
<gene>
    <name evidence="1" type="ORF">HPB47_005268</name>
</gene>
<dbReference type="EMBL" id="JABSTQ010010788">
    <property type="protein sequence ID" value="KAG0417903.1"/>
    <property type="molecule type" value="Genomic_DNA"/>
</dbReference>
<feature type="non-terminal residue" evidence="1">
    <location>
        <position position="1"/>
    </location>
</feature>
<proteinExistence type="predicted"/>
<sequence length="340" mass="38407">HIDKLFDILNIGSVTSQNPKKFRDALTSDQAPGKAKKCKEQIEFPRTMLASISTRRFETRRQPHTVKGWQITISAVLLLWEDLHLNFGFSQLFTRRLNQDVLENLFGMCQQQHGCNETPNAFQFVRGLKHILVGKLFKISGQSNCEADRSVILTKLKKLPVPRCQAAAAHSEQQAEYLFGDLETESESQLTDSEMVIQANVRYYVAGNLVHRFMQKKLCAACSDTLKSSDESFRSKEQFLALLSAGIALSNATPLQACLELVNVLEERFLTCISKVLHQDGGARSLHAYLMQCAEDPFCSLACKVQFIKMFTCTRLLWHLHLLNRGLSKRSAEARKAAKL</sequence>
<evidence type="ECO:0000313" key="2">
    <source>
        <dbReference type="Proteomes" id="UP000805193"/>
    </source>
</evidence>
<name>A0AC60PE53_IXOPE</name>
<keyword evidence="2" id="KW-1185">Reference proteome</keyword>
<accession>A0AC60PE53</accession>
<reference evidence="1 2" key="1">
    <citation type="journal article" date="2020" name="Cell">
        <title>Large-Scale Comparative Analyses of Tick Genomes Elucidate Their Genetic Diversity and Vector Capacities.</title>
        <authorList>
            <consortium name="Tick Genome and Microbiome Consortium (TIGMIC)"/>
            <person name="Jia N."/>
            <person name="Wang J."/>
            <person name="Shi W."/>
            <person name="Du L."/>
            <person name="Sun Y."/>
            <person name="Zhan W."/>
            <person name="Jiang J.F."/>
            <person name="Wang Q."/>
            <person name="Zhang B."/>
            <person name="Ji P."/>
            <person name="Bell-Sakyi L."/>
            <person name="Cui X.M."/>
            <person name="Yuan T.T."/>
            <person name="Jiang B.G."/>
            <person name="Yang W.F."/>
            <person name="Lam T.T."/>
            <person name="Chang Q.C."/>
            <person name="Ding S.J."/>
            <person name="Wang X.J."/>
            <person name="Zhu J.G."/>
            <person name="Ruan X.D."/>
            <person name="Zhao L."/>
            <person name="Wei J.T."/>
            <person name="Ye R.Z."/>
            <person name="Que T.C."/>
            <person name="Du C.H."/>
            <person name="Zhou Y.H."/>
            <person name="Cheng J.X."/>
            <person name="Dai P.F."/>
            <person name="Guo W.B."/>
            <person name="Han X.H."/>
            <person name="Huang E.J."/>
            <person name="Li L.F."/>
            <person name="Wei W."/>
            <person name="Gao Y.C."/>
            <person name="Liu J.Z."/>
            <person name="Shao H.Z."/>
            <person name="Wang X."/>
            <person name="Wang C.C."/>
            <person name="Yang T.C."/>
            <person name="Huo Q.B."/>
            <person name="Li W."/>
            <person name="Chen H.Y."/>
            <person name="Chen S.E."/>
            <person name="Zhou L.G."/>
            <person name="Ni X.B."/>
            <person name="Tian J.H."/>
            <person name="Sheng Y."/>
            <person name="Liu T."/>
            <person name="Pan Y.S."/>
            <person name="Xia L.Y."/>
            <person name="Li J."/>
            <person name="Zhao F."/>
            <person name="Cao W.C."/>
        </authorList>
    </citation>
    <scope>NUCLEOTIDE SEQUENCE [LARGE SCALE GENOMIC DNA]</scope>
    <source>
        <strain evidence="1">Iper-2018</strain>
    </source>
</reference>
<dbReference type="Proteomes" id="UP000805193">
    <property type="component" value="Unassembled WGS sequence"/>
</dbReference>
<evidence type="ECO:0000313" key="1">
    <source>
        <dbReference type="EMBL" id="KAG0417903.1"/>
    </source>
</evidence>
<organism evidence="1 2">
    <name type="scientific">Ixodes persulcatus</name>
    <name type="common">Taiga tick</name>
    <dbReference type="NCBI Taxonomy" id="34615"/>
    <lineage>
        <taxon>Eukaryota</taxon>
        <taxon>Metazoa</taxon>
        <taxon>Ecdysozoa</taxon>
        <taxon>Arthropoda</taxon>
        <taxon>Chelicerata</taxon>
        <taxon>Arachnida</taxon>
        <taxon>Acari</taxon>
        <taxon>Parasitiformes</taxon>
        <taxon>Ixodida</taxon>
        <taxon>Ixodoidea</taxon>
        <taxon>Ixodidae</taxon>
        <taxon>Ixodinae</taxon>
        <taxon>Ixodes</taxon>
    </lineage>
</organism>
<protein>
    <submittedName>
        <fullName evidence="1">Uncharacterized protein</fullName>
    </submittedName>
</protein>